<gene>
    <name evidence="13" type="ORF">D3Z33_05690</name>
</gene>
<feature type="binding site" evidence="10">
    <location>
        <position position="293"/>
    </location>
    <ligand>
        <name>Mn(2+)</name>
        <dbReference type="ChEBI" id="CHEBI:29035"/>
    </ligand>
</feature>
<evidence type="ECO:0000256" key="11">
    <source>
        <dbReference type="SAM" id="Phobius"/>
    </source>
</evidence>
<dbReference type="InterPro" id="IPR017850">
    <property type="entry name" value="Alkaline_phosphatase_core_sf"/>
</dbReference>
<sequence>MKEIVMLNRNTSNLKPIKMNKIILFMFIFSLLKVLLLYIFTIEKNIIIAFITTIPTISFIYILLFMCKPKNIKLIAFIVHAVVGIILFADLVYYQYYGFLPSITMLLFVGNVPTVWKSIFFVLRPIYFFMIIDIIPLGIYLKNRNIEHNRLKISRKNITISVVSILLIMFLSPILFIKGNTTYAYNNYGIFTYHIYDAYTQLTNKEKETLADEDLKNKVENMSNDENNKKTNKKYHGIAKGKNIILVQFESLQNFLMNREYNGKEITPNLNKLISKDSIYFNNFYQQVGPGNTSDAEFVMSTSLYPTNDLSVFNHYKENYYYSLQKILKKEGYSTYSFHGNDKEFWNRNEMYPNLGIDNFISLEDFEYDEKEDLINLGLNDMDFFDQTVDYLKEAKKPFYSTVISITSHHPYDMPEELIELELKKEHENTIFGNYIQSINYADKAFGNFIEKLKKEGLYEDSIIILYGDHAGLYPTRAENGKIMSEFLGYEYRFDEYMNIPLIVNLPGSDIKETNEIVGGEVDLMPTILNLAGIEDNKGKRFGRDLFNSKKGFVLNQYYVPLGSFIDDDKVFKMSKDGIFENSMAWDRKTKEPIDIEECREGYEKAISEFKESQLILENDLIDNIIEEQEKKDN</sequence>
<dbReference type="PIRSF" id="PIRSF005091">
    <property type="entry name" value="Mmb_sulf_HI1246"/>
    <property type="match status" value="1"/>
</dbReference>
<feature type="transmembrane region" description="Helical" evidence="11">
    <location>
        <begin position="158"/>
        <end position="177"/>
    </location>
</feature>
<keyword evidence="7 11" id="KW-0472">Membrane</keyword>
<feature type="transmembrane region" description="Helical" evidence="11">
    <location>
        <begin position="46"/>
        <end position="67"/>
    </location>
</feature>
<evidence type="ECO:0000256" key="1">
    <source>
        <dbReference type="ARBA" id="ARBA00004651"/>
    </source>
</evidence>
<comment type="subcellular location">
    <subcellularLocation>
        <location evidence="1">Cell membrane</location>
        <topology evidence="1">Multi-pass membrane protein</topology>
    </subcellularLocation>
</comment>
<dbReference type="PANTHER" id="PTHR47371:SF3">
    <property type="entry name" value="PHOSPHOGLYCEROL TRANSFERASE I"/>
    <property type="match status" value="1"/>
</dbReference>
<accession>A0A845QVT1</accession>
<evidence type="ECO:0000256" key="7">
    <source>
        <dbReference type="ARBA" id="ARBA00023136"/>
    </source>
</evidence>
<comment type="pathway">
    <text evidence="2">Cell wall biogenesis; lipoteichoic acid biosynthesis.</text>
</comment>
<comment type="similarity">
    <text evidence="3">Belongs to the LTA synthase family.</text>
</comment>
<dbReference type="PANTHER" id="PTHR47371">
    <property type="entry name" value="LIPOTEICHOIC ACID SYNTHASE"/>
    <property type="match status" value="1"/>
</dbReference>
<evidence type="ECO:0000256" key="4">
    <source>
        <dbReference type="ARBA" id="ARBA00022475"/>
    </source>
</evidence>
<reference evidence="13 14" key="1">
    <citation type="submission" date="2018-08" db="EMBL/GenBank/DDBJ databases">
        <title>Murine metabolic-syndrome-specific gut microbial biobank.</title>
        <authorList>
            <person name="Liu C."/>
        </authorList>
    </citation>
    <scope>NUCLEOTIDE SEQUENCE [LARGE SCALE GENOMIC DNA]</scope>
    <source>
        <strain evidence="13 14">583</strain>
    </source>
</reference>
<proteinExistence type="inferred from homology"/>
<dbReference type="AlphaFoldDB" id="A0A845QVT1"/>
<keyword evidence="4" id="KW-1003">Cell membrane</keyword>
<feature type="active site" evidence="8">
    <location>
        <position position="293"/>
    </location>
</feature>
<dbReference type="Gene3D" id="3.40.720.10">
    <property type="entry name" value="Alkaline Phosphatase, subunit A"/>
    <property type="match status" value="1"/>
</dbReference>
<feature type="binding site" evidence="10">
    <location>
        <position position="469"/>
    </location>
    <ligand>
        <name>Mn(2+)</name>
        <dbReference type="ChEBI" id="CHEBI:29035"/>
    </ligand>
</feature>
<feature type="binding site" evidence="9">
    <location>
        <position position="409"/>
    </location>
    <ligand>
        <name>substrate</name>
    </ligand>
</feature>
<keyword evidence="14" id="KW-1185">Reference proteome</keyword>
<evidence type="ECO:0000256" key="5">
    <source>
        <dbReference type="ARBA" id="ARBA00022692"/>
    </source>
</evidence>
<feature type="transmembrane region" description="Helical" evidence="11">
    <location>
        <begin position="116"/>
        <end position="137"/>
    </location>
</feature>
<keyword evidence="6 11" id="KW-1133">Transmembrane helix</keyword>
<dbReference type="InterPro" id="IPR050448">
    <property type="entry name" value="OpgB/LTA_synthase_biosynth"/>
</dbReference>
<evidence type="ECO:0000313" key="13">
    <source>
        <dbReference type="EMBL" id="NBI06351.1"/>
    </source>
</evidence>
<feature type="binding site" evidence="10">
    <location>
        <position position="250"/>
    </location>
    <ligand>
        <name>Mn(2+)</name>
        <dbReference type="ChEBI" id="CHEBI:29035"/>
    </ligand>
</feature>
<feature type="transmembrane region" description="Helical" evidence="11">
    <location>
        <begin position="21"/>
        <end position="40"/>
    </location>
</feature>
<dbReference type="Gene3D" id="3.30.1120.170">
    <property type="match status" value="1"/>
</dbReference>
<comment type="caution">
    <text evidence="13">The sequence shown here is derived from an EMBL/GenBank/DDBJ whole genome shotgun (WGS) entry which is preliminary data.</text>
</comment>
<dbReference type="CDD" id="cd16015">
    <property type="entry name" value="LTA_synthase"/>
    <property type="match status" value="1"/>
</dbReference>
<keyword evidence="5 11" id="KW-0812">Transmembrane</keyword>
<evidence type="ECO:0000256" key="6">
    <source>
        <dbReference type="ARBA" id="ARBA00022989"/>
    </source>
</evidence>
<evidence type="ECO:0000313" key="14">
    <source>
        <dbReference type="Proteomes" id="UP000467132"/>
    </source>
</evidence>
<name>A0A845QVT1_9CLOT</name>
<feature type="binding site" evidence="10">
    <location>
        <position position="470"/>
    </location>
    <ligand>
        <name>Mn(2+)</name>
        <dbReference type="ChEBI" id="CHEBI:29035"/>
    </ligand>
</feature>
<evidence type="ECO:0000256" key="3">
    <source>
        <dbReference type="ARBA" id="ARBA00009983"/>
    </source>
</evidence>
<organism evidence="13 14">
    <name type="scientific">Senegalia massiliensis</name>
    <dbReference type="NCBI Taxonomy" id="1720316"/>
    <lineage>
        <taxon>Bacteria</taxon>
        <taxon>Bacillati</taxon>
        <taxon>Bacillota</taxon>
        <taxon>Clostridia</taxon>
        <taxon>Eubacteriales</taxon>
        <taxon>Clostridiaceae</taxon>
        <taxon>Senegalia</taxon>
    </lineage>
</organism>
<evidence type="ECO:0000256" key="8">
    <source>
        <dbReference type="PIRSR" id="PIRSR005091-1"/>
    </source>
</evidence>
<dbReference type="InterPro" id="IPR000917">
    <property type="entry name" value="Sulfatase_N"/>
</dbReference>
<dbReference type="GO" id="GO:0005886">
    <property type="term" value="C:plasma membrane"/>
    <property type="evidence" value="ECO:0007669"/>
    <property type="project" value="UniProtKB-SubCell"/>
</dbReference>
<dbReference type="InterPro" id="IPR012160">
    <property type="entry name" value="LtaS-like"/>
</dbReference>
<feature type="domain" description="Sulfatase N-terminal" evidence="12">
    <location>
        <begin position="242"/>
        <end position="534"/>
    </location>
</feature>
<dbReference type="Pfam" id="PF00884">
    <property type="entry name" value="Sulfatase"/>
    <property type="match status" value="1"/>
</dbReference>
<evidence type="ECO:0000256" key="2">
    <source>
        <dbReference type="ARBA" id="ARBA00004936"/>
    </source>
</evidence>
<evidence type="ECO:0000259" key="12">
    <source>
        <dbReference type="Pfam" id="PF00884"/>
    </source>
</evidence>
<dbReference type="SUPFAM" id="SSF53649">
    <property type="entry name" value="Alkaline phosphatase-like"/>
    <property type="match status" value="1"/>
</dbReference>
<feature type="transmembrane region" description="Helical" evidence="11">
    <location>
        <begin position="74"/>
        <end position="96"/>
    </location>
</feature>
<evidence type="ECO:0000256" key="10">
    <source>
        <dbReference type="PIRSR" id="PIRSR005091-3"/>
    </source>
</evidence>
<keyword evidence="9" id="KW-0464">Manganese</keyword>
<dbReference type="EMBL" id="QXXA01000005">
    <property type="protein sequence ID" value="NBI06351.1"/>
    <property type="molecule type" value="Genomic_DNA"/>
</dbReference>
<dbReference type="GO" id="GO:0046872">
    <property type="term" value="F:metal ion binding"/>
    <property type="evidence" value="ECO:0007669"/>
    <property type="project" value="UniProtKB-KW"/>
</dbReference>
<protein>
    <submittedName>
        <fullName evidence="13">LTA synthase family protein</fullName>
    </submittedName>
</protein>
<keyword evidence="9" id="KW-0479">Metal-binding</keyword>
<evidence type="ECO:0000256" key="9">
    <source>
        <dbReference type="PIRSR" id="PIRSR005091-2"/>
    </source>
</evidence>
<dbReference type="Proteomes" id="UP000467132">
    <property type="component" value="Unassembled WGS sequence"/>
</dbReference>